<dbReference type="EMBL" id="KZ825224">
    <property type="protein sequence ID" value="PYI14000.1"/>
    <property type="molecule type" value="Genomic_DNA"/>
</dbReference>
<dbReference type="AlphaFoldDB" id="A0A2V5HDJ6"/>
<protein>
    <submittedName>
        <fullName evidence="2">Uncharacterized protein</fullName>
    </submittedName>
</protein>
<reference evidence="2 3" key="1">
    <citation type="submission" date="2018-02" db="EMBL/GenBank/DDBJ databases">
        <title>The genomes of Aspergillus section Nigri reveals drivers in fungal speciation.</title>
        <authorList>
            <consortium name="DOE Joint Genome Institute"/>
            <person name="Vesth T.C."/>
            <person name="Nybo J."/>
            <person name="Theobald S."/>
            <person name="Brandl J."/>
            <person name="Frisvad J.C."/>
            <person name="Nielsen K.F."/>
            <person name="Lyhne E.K."/>
            <person name="Kogle M.E."/>
            <person name="Kuo A."/>
            <person name="Riley R."/>
            <person name="Clum A."/>
            <person name="Nolan M."/>
            <person name="Lipzen A."/>
            <person name="Salamov A."/>
            <person name="Henrissat B."/>
            <person name="Wiebenga A."/>
            <person name="De vries R.P."/>
            <person name="Grigoriev I.V."/>
            <person name="Mortensen U.H."/>
            <person name="Andersen M.R."/>
            <person name="Baker S.E."/>
        </authorList>
    </citation>
    <scope>NUCLEOTIDE SEQUENCE [LARGE SCALE GENOMIC DNA]</scope>
    <source>
        <strain evidence="2 3">CBS 115571</strain>
    </source>
</reference>
<feature type="transmembrane region" description="Helical" evidence="1">
    <location>
        <begin position="106"/>
        <end position="129"/>
    </location>
</feature>
<organism evidence="2 3">
    <name type="scientific">Aspergillus violaceofuscus (strain CBS 115571)</name>
    <dbReference type="NCBI Taxonomy" id="1450538"/>
    <lineage>
        <taxon>Eukaryota</taxon>
        <taxon>Fungi</taxon>
        <taxon>Dikarya</taxon>
        <taxon>Ascomycota</taxon>
        <taxon>Pezizomycotina</taxon>
        <taxon>Eurotiomycetes</taxon>
        <taxon>Eurotiomycetidae</taxon>
        <taxon>Eurotiales</taxon>
        <taxon>Aspergillaceae</taxon>
        <taxon>Aspergillus</taxon>
    </lineage>
</organism>
<evidence type="ECO:0000313" key="3">
    <source>
        <dbReference type="Proteomes" id="UP000249829"/>
    </source>
</evidence>
<gene>
    <name evidence="2" type="ORF">BO99DRAFT_37023</name>
</gene>
<keyword evidence="3" id="KW-1185">Reference proteome</keyword>
<keyword evidence="1" id="KW-1133">Transmembrane helix</keyword>
<proteinExistence type="predicted"/>
<keyword evidence="1" id="KW-0812">Transmembrane</keyword>
<evidence type="ECO:0000256" key="1">
    <source>
        <dbReference type="SAM" id="Phobius"/>
    </source>
</evidence>
<dbReference type="Proteomes" id="UP000249829">
    <property type="component" value="Unassembled WGS sequence"/>
</dbReference>
<accession>A0A2V5HDJ6</accession>
<name>A0A2V5HDJ6_ASPV1</name>
<keyword evidence="1" id="KW-0472">Membrane</keyword>
<evidence type="ECO:0000313" key="2">
    <source>
        <dbReference type="EMBL" id="PYI14000.1"/>
    </source>
</evidence>
<sequence length="180" mass="20440">MSTVCIGFRARLIHRNGQVYRLQHLSAFHSFSMATGTTTVLTTVLTYLTCTMYSVQNTTFCLDCRRSSSPTASRGVQELSRSSFPRPSLHFHQLSKKPRGPNPRHILFWFAFSLCLFFSIRDLFLFGLFSSLFPLKQSFTPAPSRVMVRLVHRNCQALSPMTRPMRGRLAPPPPPSKLSI</sequence>